<evidence type="ECO:0000313" key="10">
    <source>
        <dbReference type="EMBL" id="KAG1544506.1"/>
    </source>
</evidence>
<dbReference type="Proteomes" id="UP000717996">
    <property type="component" value="Unassembled WGS sequence"/>
</dbReference>
<dbReference type="PANTHER" id="PTHR47966:SF1">
    <property type="entry name" value="ASPARTYL PROTEINASE"/>
    <property type="match status" value="1"/>
</dbReference>
<dbReference type="PANTHER" id="PTHR47966">
    <property type="entry name" value="BETA-SITE APP-CLEAVING ENZYME, ISOFORM A-RELATED"/>
    <property type="match status" value="1"/>
</dbReference>
<keyword evidence="3 8" id="KW-0732">Signal</keyword>
<evidence type="ECO:0000256" key="4">
    <source>
        <dbReference type="ARBA" id="ARBA00022750"/>
    </source>
</evidence>
<dbReference type="Gene3D" id="2.40.70.10">
    <property type="entry name" value="Acid Proteases"/>
    <property type="match status" value="2"/>
</dbReference>
<reference evidence="10" key="1">
    <citation type="journal article" date="2020" name="Microb. Genom.">
        <title>Genetic diversity of clinical and environmental Mucorales isolates obtained from an investigation of mucormycosis cases among solid organ transplant recipients.</title>
        <authorList>
            <person name="Nguyen M.H."/>
            <person name="Kaul D."/>
            <person name="Muto C."/>
            <person name="Cheng S.J."/>
            <person name="Richter R.A."/>
            <person name="Bruno V.M."/>
            <person name="Liu G."/>
            <person name="Beyhan S."/>
            <person name="Sundermann A.J."/>
            <person name="Mounaud S."/>
            <person name="Pasculle A.W."/>
            <person name="Nierman W.C."/>
            <person name="Driscoll E."/>
            <person name="Cumbie R."/>
            <person name="Clancy C.J."/>
            <person name="Dupont C.L."/>
        </authorList>
    </citation>
    <scope>NUCLEOTIDE SEQUENCE</scope>
    <source>
        <strain evidence="10">GL16</strain>
    </source>
</reference>
<evidence type="ECO:0000256" key="8">
    <source>
        <dbReference type="SAM" id="SignalP"/>
    </source>
</evidence>
<feature type="chain" id="PRO_5040306197" description="Peptidase A1 domain-containing protein" evidence="8">
    <location>
        <begin position="22"/>
        <end position="335"/>
    </location>
</feature>
<dbReference type="AlphaFoldDB" id="A0A9P6YCI7"/>
<dbReference type="OrthoDB" id="2747330at2759"/>
<name>A0A9P6YCI7_RHIOR</name>
<dbReference type="PRINTS" id="PR00792">
    <property type="entry name" value="PEPSIN"/>
</dbReference>
<comment type="caution">
    <text evidence="10">The sequence shown here is derived from an EMBL/GenBank/DDBJ whole genome shotgun (WGS) entry which is preliminary data.</text>
</comment>
<dbReference type="InterPro" id="IPR001461">
    <property type="entry name" value="Aspartic_peptidase_A1"/>
</dbReference>
<dbReference type="EMBL" id="JAANIT010000785">
    <property type="protein sequence ID" value="KAG1544506.1"/>
    <property type="molecule type" value="Genomic_DNA"/>
</dbReference>
<proteinExistence type="inferred from homology"/>
<evidence type="ECO:0000256" key="1">
    <source>
        <dbReference type="ARBA" id="ARBA00007447"/>
    </source>
</evidence>
<evidence type="ECO:0000256" key="7">
    <source>
        <dbReference type="ARBA" id="ARBA00023157"/>
    </source>
</evidence>
<evidence type="ECO:0000256" key="3">
    <source>
        <dbReference type="ARBA" id="ARBA00022729"/>
    </source>
</evidence>
<dbReference type="Pfam" id="PF00026">
    <property type="entry name" value="Asp"/>
    <property type="match status" value="1"/>
</dbReference>
<feature type="signal peptide" evidence="8">
    <location>
        <begin position="1"/>
        <end position="21"/>
    </location>
</feature>
<keyword evidence="7" id="KW-1015">Disulfide bond</keyword>
<dbReference type="InterPro" id="IPR021109">
    <property type="entry name" value="Peptidase_aspartic_dom_sf"/>
</dbReference>
<keyword evidence="4" id="KW-0064">Aspartyl protease</keyword>
<organism evidence="10 11">
    <name type="scientific">Rhizopus oryzae</name>
    <name type="common">Mucormycosis agent</name>
    <name type="synonym">Rhizopus arrhizus var. delemar</name>
    <dbReference type="NCBI Taxonomy" id="64495"/>
    <lineage>
        <taxon>Eukaryota</taxon>
        <taxon>Fungi</taxon>
        <taxon>Fungi incertae sedis</taxon>
        <taxon>Mucoromycota</taxon>
        <taxon>Mucoromycotina</taxon>
        <taxon>Mucoromycetes</taxon>
        <taxon>Mucorales</taxon>
        <taxon>Mucorineae</taxon>
        <taxon>Rhizopodaceae</taxon>
        <taxon>Rhizopus</taxon>
    </lineage>
</organism>
<feature type="domain" description="Peptidase A1" evidence="9">
    <location>
        <begin position="66"/>
        <end position="334"/>
    </location>
</feature>
<evidence type="ECO:0000256" key="5">
    <source>
        <dbReference type="ARBA" id="ARBA00022801"/>
    </source>
</evidence>
<dbReference type="PROSITE" id="PS51767">
    <property type="entry name" value="PEPTIDASE_A1"/>
    <property type="match status" value="1"/>
</dbReference>
<gene>
    <name evidence="10" type="ORF">G6F51_006021</name>
</gene>
<dbReference type="InterPro" id="IPR033121">
    <property type="entry name" value="PEPTIDASE_A1"/>
</dbReference>
<evidence type="ECO:0000259" key="9">
    <source>
        <dbReference type="PROSITE" id="PS51767"/>
    </source>
</evidence>
<accession>A0A9P6YCI7</accession>
<sequence>MSNGLYCLIYGLKILSFFTEAAPNDKNTNIPLTKNKDHKSSDKNSTQKILAKYDKHRSASSFFNPVFANATVGTPGVTLKLDFDTGSSDLWFASSLCTNCGYSQTKYNVNQSRTYTKDGRAWSISYGDGSSASGTLGTDAIVLGGLTIQRQTLELARRESSSFQNGPSDGLLGLGFNSITTESNGSGGEYIFGDYNSSKFKGSLATIPVDNSNGWYDVAVPVAGSFDAILVISTSLLILRNNVVRSVASAYGARDNYDGTFSTGCDTSGFQPLVFTIGSSTFEVPAGSLVYEQYGYSSVTSFSYGDYDFATFDDALQSNYIVFNLVASINVLLDE</sequence>
<protein>
    <recommendedName>
        <fullName evidence="9">Peptidase A1 domain-containing protein</fullName>
    </recommendedName>
</protein>
<keyword evidence="6" id="KW-0865">Zymogen</keyword>
<evidence type="ECO:0000256" key="2">
    <source>
        <dbReference type="ARBA" id="ARBA00022670"/>
    </source>
</evidence>
<dbReference type="SUPFAM" id="SSF50630">
    <property type="entry name" value="Acid proteases"/>
    <property type="match status" value="1"/>
</dbReference>
<evidence type="ECO:0000256" key="6">
    <source>
        <dbReference type="ARBA" id="ARBA00023145"/>
    </source>
</evidence>
<dbReference type="FunFam" id="2.40.70.10:FF:000008">
    <property type="entry name" value="Cathepsin D"/>
    <property type="match status" value="1"/>
</dbReference>
<keyword evidence="2" id="KW-0645">Protease</keyword>
<comment type="similarity">
    <text evidence="1">Belongs to the peptidase A1 family.</text>
</comment>
<dbReference type="GO" id="GO:0004190">
    <property type="term" value="F:aspartic-type endopeptidase activity"/>
    <property type="evidence" value="ECO:0007669"/>
    <property type="project" value="UniProtKB-KW"/>
</dbReference>
<evidence type="ECO:0000313" key="11">
    <source>
        <dbReference type="Proteomes" id="UP000717996"/>
    </source>
</evidence>
<keyword evidence="5" id="KW-0378">Hydrolase</keyword>
<dbReference type="GO" id="GO:0006508">
    <property type="term" value="P:proteolysis"/>
    <property type="evidence" value="ECO:0007669"/>
    <property type="project" value="UniProtKB-KW"/>
</dbReference>